<proteinExistence type="predicted"/>
<sequence length="147" mass="15409">MKSPFNCFKSSASTSQQSNTHSNIFTTPTLPSFTMKFTLIAALLAPIVAAIPKELQERTGCGDNCARAVVPGFRGPAVVASYQADCNAYLEVTTTPPAKTVYVTKSVPTYASACSGEARYLTACSCASASPVTIEAPTPTVTKVVFV</sequence>
<accession>A0ACD3ZQ12</accession>
<evidence type="ECO:0000313" key="1">
    <source>
        <dbReference type="EMBL" id="UPL03311.1"/>
    </source>
</evidence>
<reference evidence="1" key="1">
    <citation type="submission" date="2021-11" db="EMBL/GenBank/DDBJ databases">
        <title>Fusarium solani-melongenae Genome sequencing and assembly.</title>
        <authorList>
            <person name="Xie S."/>
            <person name="Huang L."/>
            <person name="Zhang X."/>
        </authorList>
    </citation>
    <scope>NUCLEOTIDE SEQUENCE</scope>
    <source>
        <strain evidence="1">CRI 24-3</strain>
    </source>
</reference>
<evidence type="ECO:0000313" key="2">
    <source>
        <dbReference type="Proteomes" id="UP000830768"/>
    </source>
</evidence>
<keyword evidence="2" id="KW-1185">Reference proteome</keyword>
<name>A0ACD3ZQ12_FUSSC</name>
<dbReference type="Proteomes" id="UP000830768">
    <property type="component" value="Chromosome 13"/>
</dbReference>
<dbReference type="EMBL" id="CP090041">
    <property type="protein sequence ID" value="UPL03311.1"/>
    <property type="molecule type" value="Genomic_DNA"/>
</dbReference>
<protein>
    <submittedName>
        <fullName evidence="1">Uncharacterized protein</fullName>
    </submittedName>
</protein>
<organism evidence="1 2">
    <name type="scientific">Fusarium solani subsp. cucurbitae</name>
    <name type="common">Neocosmosporum cucurbitae</name>
    <dbReference type="NCBI Taxonomy" id="2747967"/>
    <lineage>
        <taxon>Eukaryota</taxon>
        <taxon>Fungi</taxon>
        <taxon>Dikarya</taxon>
        <taxon>Ascomycota</taxon>
        <taxon>Pezizomycotina</taxon>
        <taxon>Sordariomycetes</taxon>
        <taxon>Hypocreomycetidae</taxon>
        <taxon>Hypocreales</taxon>
        <taxon>Nectriaceae</taxon>
        <taxon>Fusarium</taxon>
        <taxon>Fusarium solani species complex</taxon>
    </lineage>
</organism>
<gene>
    <name evidence="1" type="ORF">LCI18_014245</name>
</gene>